<comment type="caution">
    <text evidence="2">The sequence shown here is derived from an EMBL/GenBank/DDBJ whole genome shotgun (WGS) entry which is preliminary data.</text>
</comment>
<evidence type="ECO:0000313" key="3">
    <source>
        <dbReference type="Proteomes" id="UP000775547"/>
    </source>
</evidence>
<dbReference type="Proteomes" id="UP000775547">
    <property type="component" value="Unassembled WGS sequence"/>
</dbReference>
<gene>
    <name evidence="2" type="ORF">DXG03_007178</name>
</gene>
<feature type="compositionally biased region" description="Basic and acidic residues" evidence="1">
    <location>
        <begin position="155"/>
        <end position="164"/>
    </location>
</feature>
<evidence type="ECO:0000256" key="1">
    <source>
        <dbReference type="SAM" id="MobiDB-lite"/>
    </source>
</evidence>
<reference evidence="2" key="2">
    <citation type="submission" date="2021-10" db="EMBL/GenBank/DDBJ databases">
        <title>Phylogenomics reveals ancestral predisposition of the termite-cultivated fungus Termitomyces towards a domesticated lifestyle.</title>
        <authorList>
            <person name="Auxier B."/>
            <person name="Grum-Grzhimaylo A."/>
            <person name="Cardenas M.E."/>
            <person name="Lodge J.D."/>
            <person name="Laessoe T."/>
            <person name="Pedersen O."/>
            <person name="Smith M.E."/>
            <person name="Kuyper T.W."/>
            <person name="Franco-Molano E.A."/>
            <person name="Baroni T.J."/>
            <person name="Aanen D.K."/>
        </authorList>
    </citation>
    <scope>NUCLEOTIDE SEQUENCE</scope>
    <source>
        <strain evidence="2">AP01</strain>
        <tissue evidence="2">Mycelium</tissue>
    </source>
</reference>
<feature type="compositionally biased region" description="Basic and acidic residues" evidence="1">
    <location>
        <begin position="112"/>
        <end position="121"/>
    </location>
</feature>
<feature type="compositionally biased region" description="Low complexity" evidence="1">
    <location>
        <begin position="262"/>
        <end position="274"/>
    </location>
</feature>
<feature type="compositionally biased region" description="Acidic residues" evidence="1">
    <location>
        <begin position="223"/>
        <end position="240"/>
    </location>
</feature>
<protein>
    <submittedName>
        <fullName evidence="2">Uncharacterized protein</fullName>
    </submittedName>
</protein>
<organism evidence="2 3">
    <name type="scientific">Asterophora parasitica</name>
    <dbReference type="NCBI Taxonomy" id="117018"/>
    <lineage>
        <taxon>Eukaryota</taxon>
        <taxon>Fungi</taxon>
        <taxon>Dikarya</taxon>
        <taxon>Basidiomycota</taxon>
        <taxon>Agaricomycotina</taxon>
        <taxon>Agaricomycetes</taxon>
        <taxon>Agaricomycetidae</taxon>
        <taxon>Agaricales</taxon>
        <taxon>Tricholomatineae</taxon>
        <taxon>Lyophyllaceae</taxon>
        <taxon>Asterophora</taxon>
    </lineage>
</organism>
<feature type="compositionally biased region" description="Basic and acidic residues" evidence="1">
    <location>
        <begin position="7"/>
        <end position="18"/>
    </location>
</feature>
<accession>A0A9P7K880</accession>
<feature type="region of interest" description="Disordered" evidence="1">
    <location>
        <begin position="112"/>
        <end position="274"/>
    </location>
</feature>
<feature type="region of interest" description="Disordered" evidence="1">
    <location>
        <begin position="1"/>
        <end position="47"/>
    </location>
</feature>
<evidence type="ECO:0000313" key="2">
    <source>
        <dbReference type="EMBL" id="KAG5640798.1"/>
    </source>
</evidence>
<reference evidence="2" key="1">
    <citation type="submission" date="2020-07" db="EMBL/GenBank/DDBJ databases">
        <authorList>
            <person name="Nieuwenhuis M."/>
            <person name="Van De Peppel L.J.J."/>
        </authorList>
    </citation>
    <scope>NUCLEOTIDE SEQUENCE</scope>
    <source>
        <strain evidence="2">AP01</strain>
        <tissue evidence="2">Mycelium</tissue>
    </source>
</reference>
<proteinExistence type="predicted"/>
<dbReference type="AlphaFoldDB" id="A0A9P7K880"/>
<sequence length="274" mass="30513">MPPKQTKKVDKKTDDKKSWPRGMTKVSKSEGETSTKSKKKDPAHPDWLRMETTRFLNYVTIGNPHSGTTTVDLKGLTEALEKSGSVTRASDRPTFDAESAVASMHSMLMGLIEREKERDANEPCSSNGRRPLASRKKKTNTMEEIRAIVAASKASEADRHDARDRKRPRATPLVEKELSDTSDEEEEETTPKVESVPPPKKPKTTKSVSMLKKLLEEGNKEEMEVDENTDEIEVIADEDGEKEKEGEPIVETPKTKKKTPVKKSSGSKGKSPPK</sequence>
<feature type="compositionally biased region" description="Basic and acidic residues" evidence="1">
    <location>
        <begin position="27"/>
        <end position="47"/>
    </location>
</feature>
<feature type="compositionally biased region" description="Basic and acidic residues" evidence="1">
    <location>
        <begin position="213"/>
        <end position="222"/>
    </location>
</feature>
<dbReference type="EMBL" id="JABCKV010000499">
    <property type="protein sequence ID" value="KAG5640798.1"/>
    <property type="molecule type" value="Genomic_DNA"/>
</dbReference>
<keyword evidence="3" id="KW-1185">Reference proteome</keyword>
<name>A0A9P7K880_9AGAR</name>